<keyword evidence="6" id="KW-1185">Reference proteome</keyword>
<keyword evidence="3" id="KW-0269">Exonuclease</keyword>
<dbReference type="InterPro" id="IPR012337">
    <property type="entry name" value="RNaseH-like_sf"/>
</dbReference>
<keyword evidence="2" id="KW-0378">Hydrolase</keyword>
<dbReference type="PANTHER" id="PTHR30231:SF4">
    <property type="entry name" value="PROTEIN NEN2"/>
    <property type="match status" value="1"/>
</dbReference>
<name>A0ABP8IKW4_9BACT</name>
<dbReference type="EMBL" id="BAABGZ010000058">
    <property type="protein sequence ID" value="GAA4361239.1"/>
    <property type="molecule type" value="Genomic_DNA"/>
</dbReference>
<dbReference type="SMART" id="SM00479">
    <property type="entry name" value="EXOIII"/>
    <property type="match status" value="1"/>
</dbReference>
<dbReference type="Pfam" id="PF00929">
    <property type="entry name" value="RNase_T"/>
    <property type="match status" value="1"/>
</dbReference>
<evidence type="ECO:0000256" key="2">
    <source>
        <dbReference type="ARBA" id="ARBA00022801"/>
    </source>
</evidence>
<dbReference type="RefSeq" id="WP_345236723.1">
    <property type="nucleotide sequence ID" value="NZ_BAABGZ010000058.1"/>
</dbReference>
<dbReference type="Proteomes" id="UP001501153">
    <property type="component" value="Unassembled WGS sequence"/>
</dbReference>
<dbReference type="SUPFAM" id="SSF53098">
    <property type="entry name" value="Ribonuclease H-like"/>
    <property type="match status" value="1"/>
</dbReference>
<dbReference type="Gene3D" id="3.30.420.10">
    <property type="entry name" value="Ribonuclease H-like superfamily/Ribonuclease H"/>
    <property type="match status" value="1"/>
</dbReference>
<keyword evidence="1" id="KW-0540">Nuclease</keyword>
<evidence type="ECO:0000256" key="3">
    <source>
        <dbReference type="ARBA" id="ARBA00022839"/>
    </source>
</evidence>
<dbReference type="PANTHER" id="PTHR30231">
    <property type="entry name" value="DNA POLYMERASE III SUBUNIT EPSILON"/>
    <property type="match status" value="1"/>
</dbReference>
<proteinExistence type="predicted"/>
<evidence type="ECO:0000256" key="1">
    <source>
        <dbReference type="ARBA" id="ARBA00022722"/>
    </source>
</evidence>
<evidence type="ECO:0000259" key="4">
    <source>
        <dbReference type="SMART" id="SM00479"/>
    </source>
</evidence>
<organism evidence="5 6">
    <name type="scientific">Hymenobacter saemangeumensis</name>
    <dbReference type="NCBI Taxonomy" id="1084522"/>
    <lineage>
        <taxon>Bacteria</taxon>
        <taxon>Pseudomonadati</taxon>
        <taxon>Bacteroidota</taxon>
        <taxon>Cytophagia</taxon>
        <taxon>Cytophagales</taxon>
        <taxon>Hymenobacteraceae</taxon>
        <taxon>Hymenobacter</taxon>
    </lineage>
</organism>
<dbReference type="InterPro" id="IPR036397">
    <property type="entry name" value="RNaseH_sf"/>
</dbReference>
<sequence length="199" mass="22724">MPNLQEQYLVFDTETNGLPRDWKAPVTDTDNWPRLVQLAWAVYDQHGQVLERRCHIIRPEGFVISEDAALIHGVTQERALREGVRLSEVLDAFVQRLHVAELLVAHNIAFDAKIIGAELYRASRPMRLDKKSQLCTMQVSTSYCRLPGRYGSYKWPTLTELHTVLFDRGFDGAHDALVDVDACARCFFELRKRGVLASL</sequence>
<dbReference type="InterPro" id="IPR013520">
    <property type="entry name" value="Ribonucl_H"/>
</dbReference>
<protein>
    <recommendedName>
        <fullName evidence="4">Exonuclease domain-containing protein</fullName>
    </recommendedName>
</protein>
<evidence type="ECO:0000313" key="5">
    <source>
        <dbReference type="EMBL" id="GAA4361239.1"/>
    </source>
</evidence>
<gene>
    <name evidence="5" type="ORF">GCM10023185_28180</name>
</gene>
<dbReference type="CDD" id="cd06127">
    <property type="entry name" value="DEDDh"/>
    <property type="match status" value="1"/>
</dbReference>
<comment type="caution">
    <text evidence="5">The sequence shown here is derived from an EMBL/GenBank/DDBJ whole genome shotgun (WGS) entry which is preliminary data.</text>
</comment>
<evidence type="ECO:0000313" key="6">
    <source>
        <dbReference type="Proteomes" id="UP001501153"/>
    </source>
</evidence>
<reference evidence="6" key="1">
    <citation type="journal article" date="2019" name="Int. J. Syst. Evol. Microbiol.">
        <title>The Global Catalogue of Microorganisms (GCM) 10K type strain sequencing project: providing services to taxonomists for standard genome sequencing and annotation.</title>
        <authorList>
            <consortium name="The Broad Institute Genomics Platform"/>
            <consortium name="The Broad Institute Genome Sequencing Center for Infectious Disease"/>
            <person name="Wu L."/>
            <person name="Ma J."/>
        </authorList>
    </citation>
    <scope>NUCLEOTIDE SEQUENCE [LARGE SCALE GENOMIC DNA]</scope>
    <source>
        <strain evidence="6">JCM 17923</strain>
    </source>
</reference>
<feature type="domain" description="Exonuclease" evidence="4">
    <location>
        <begin position="7"/>
        <end position="196"/>
    </location>
</feature>
<accession>A0ABP8IKW4</accession>